<dbReference type="AlphaFoldDB" id="R4Z5L3"/>
<dbReference type="InterPro" id="IPR036291">
    <property type="entry name" value="NAD(P)-bd_dom_sf"/>
</dbReference>
<accession>R4Z5L3</accession>
<organism evidence="2 3">
    <name type="scientific">Candidatus Neomicrothrix parvicella RN1</name>
    <dbReference type="NCBI Taxonomy" id="1229780"/>
    <lineage>
        <taxon>Bacteria</taxon>
        <taxon>Bacillati</taxon>
        <taxon>Actinomycetota</taxon>
        <taxon>Acidimicrobiia</taxon>
        <taxon>Acidimicrobiales</taxon>
        <taxon>Microthrixaceae</taxon>
        <taxon>Candidatus Neomicrothrix</taxon>
    </lineage>
</organism>
<comment type="caution">
    <text evidence="2">The sequence shown here is derived from an EMBL/GenBank/DDBJ whole genome shotgun (WGS) entry which is preliminary data.</text>
</comment>
<proteinExistence type="predicted"/>
<dbReference type="OrthoDB" id="4759936at2"/>
<dbReference type="Gene3D" id="3.40.50.720">
    <property type="entry name" value="NAD(P)-binding Rossmann-like Domain"/>
    <property type="match status" value="1"/>
</dbReference>
<dbReference type="eggNOG" id="COG3804">
    <property type="taxonomic scope" value="Bacteria"/>
</dbReference>
<dbReference type="InterPro" id="IPR045760">
    <property type="entry name" value="DAP_DH_C"/>
</dbReference>
<reference evidence="2 3" key="1">
    <citation type="journal article" date="2013" name="ISME J.">
        <title>Metabolic model for the filamentous 'Candidatus Microthrix parvicella' based on genomic and metagenomic analyses.</title>
        <authorList>
            <person name="Jon McIlroy S."/>
            <person name="Kristiansen R."/>
            <person name="Albertsen M."/>
            <person name="Michael Karst S."/>
            <person name="Rossetti S."/>
            <person name="Lund Nielsen J."/>
            <person name="Tandoi V."/>
            <person name="James Seviour R."/>
            <person name="Nielsen P.H."/>
        </authorList>
    </citation>
    <scope>NUCLEOTIDE SEQUENCE [LARGE SCALE GENOMIC DNA]</scope>
    <source>
        <strain evidence="2 3">RN1</strain>
    </source>
</reference>
<evidence type="ECO:0000313" key="2">
    <source>
        <dbReference type="EMBL" id="CCM63842.1"/>
    </source>
</evidence>
<dbReference type="HOGENOM" id="CLU_050509_0_0_11"/>
<feature type="domain" description="2,4-diaminopentanoate dehydrogenase C-terminal" evidence="1">
    <location>
        <begin position="152"/>
        <end position="345"/>
    </location>
</feature>
<sequence>MTIKVIQWATGTVGEHAVRGIVAHPQLELAGLWVHSESKEGIDAGGLVGIEPTGVIATRDADELLASDAEVVCYTANSDLRPDGVIDDLERMLRLGKNVVNTSYVPLLFPESAGPGVADRLRAAAIEGGATLYTSGIDPGFGNVGVTIGALALCKQVDTVRMVEIVNYATWNNPFTMFEIMGFGKADEAESLLLAQGTTSIAWGPVIELVAQAVGLSFDEIVERHEVIHADEPIEIASGSVPVGGISGMRFEVVGMIDGVERIVLEHVTRLRDEDRPDWPQGSGYRIEITGDPNVTLELGLSSPNGDHNFAGCLATAMHVLNAVPAVVAAEPGLVTMLDLPVYSADATGGATGGASR</sequence>
<dbReference type="EMBL" id="CANL01000023">
    <property type="protein sequence ID" value="CCM63842.1"/>
    <property type="molecule type" value="Genomic_DNA"/>
</dbReference>
<dbReference type="Proteomes" id="UP000018291">
    <property type="component" value="Unassembled WGS sequence"/>
</dbReference>
<dbReference type="RefSeq" id="WP_012227053.1">
    <property type="nucleotide sequence ID" value="NZ_HG422565.1"/>
</dbReference>
<dbReference type="CDD" id="cd24146">
    <property type="entry name" value="nat-AmDH_N_like"/>
    <property type="match status" value="1"/>
</dbReference>
<gene>
    <name evidence="2" type="ORF">BN381_30038</name>
</gene>
<keyword evidence="3" id="KW-1185">Reference proteome</keyword>
<dbReference type="Pfam" id="PF19328">
    <property type="entry name" value="DAP_DH_C"/>
    <property type="match status" value="1"/>
</dbReference>
<evidence type="ECO:0000259" key="1">
    <source>
        <dbReference type="Pfam" id="PF19328"/>
    </source>
</evidence>
<evidence type="ECO:0000313" key="3">
    <source>
        <dbReference type="Proteomes" id="UP000018291"/>
    </source>
</evidence>
<protein>
    <submittedName>
        <fullName evidence="2">Putative Dihydrodipicolinate reductase</fullName>
    </submittedName>
</protein>
<name>R4Z5L3_9ACTN</name>
<dbReference type="SUPFAM" id="SSF51735">
    <property type="entry name" value="NAD(P)-binding Rossmann-fold domains"/>
    <property type="match status" value="1"/>
</dbReference>
<dbReference type="STRING" id="1229780.BN381_30038"/>